<evidence type="ECO:0000256" key="8">
    <source>
        <dbReference type="ARBA" id="ARBA00022692"/>
    </source>
</evidence>
<dbReference type="GO" id="GO:0004671">
    <property type="term" value="F:protein C-terminal S-isoprenylcysteine carboxyl O-methyltransferase activity"/>
    <property type="evidence" value="ECO:0007669"/>
    <property type="project" value="UniProtKB-EC"/>
</dbReference>
<keyword evidence="14" id="KW-1185">Reference proteome</keyword>
<dbReference type="EMBL" id="HE612860">
    <property type="protein sequence ID" value="CCE63295.1"/>
    <property type="molecule type" value="Genomic_DNA"/>
</dbReference>
<keyword evidence="5 12" id="KW-0489">Methyltransferase</keyword>
<dbReference type="OMA" id="IKREEAY"/>
<dbReference type="PANTHER" id="PTHR12714:SF9">
    <property type="entry name" value="PROTEIN-S-ISOPRENYLCYSTEINE O-METHYLTRANSFERASE"/>
    <property type="match status" value="1"/>
</dbReference>
<accession>G8BTR7</accession>
<dbReference type="Pfam" id="PF04140">
    <property type="entry name" value="ICMT"/>
    <property type="match status" value="1"/>
</dbReference>
<evidence type="ECO:0000256" key="3">
    <source>
        <dbReference type="ARBA" id="ARBA00012151"/>
    </source>
</evidence>
<organism evidence="13 14">
    <name type="scientific">Tetrapisispora phaffii (strain ATCC 24235 / CBS 4417 / NBRC 1672 / NRRL Y-8282 / UCD 70-5)</name>
    <name type="common">Yeast</name>
    <name type="synonym">Fabospora phaffii</name>
    <dbReference type="NCBI Taxonomy" id="1071381"/>
    <lineage>
        <taxon>Eukaryota</taxon>
        <taxon>Fungi</taxon>
        <taxon>Dikarya</taxon>
        <taxon>Ascomycota</taxon>
        <taxon>Saccharomycotina</taxon>
        <taxon>Saccharomycetes</taxon>
        <taxon>Saccharomycetales</taxon>
        <taxon>Saccharomycetaceae</taxon>
        <taxon>Tetrapisispora</taxon>
    </lineage>
</organism>
<feature type="transmembrane region" description="Helical" evidence="12">
    <location>
        <begin position="121"/>
        <end position="141"/>
    </location>
</feature>
<keyword evidence="12" id="KW-0256">Endoplasmic reticulum</keyword>
<dbReference type="STRING" id="1071381.G8BTR7"/>
<sequence length="246" mass="28348">MSDSSKEDIPIIINGKPYPDIVKNPLNEIALTSYILGALFGISLGLIPFVSFRAFNLYLMALSTFHFLEFYITAKYNRGKVHSESFLINNGVEYISAHLVAICECSIERVFFNSAKRSDSSFINSIIFIVGLCLVIIGQVIRSLAMYTAGQSFSHIVKTSKIEDHDLVTDGIYSFFRHPSYFGFFWWAIGTQMMLLNPISFVLFSFVLWRFFSKRINYEEKYLVEFFGKKYLDYKKTVPVRIPFIN</sequence>
<evidence type="ECO:0000313" key="14">
    <source>
        <dbReference type="Proteomes" id="UP000005666"/>
    </source>
</evidence>
<keyword evidence="4" id="KW-0589">Pheromone response</keyword>
<evidence type="ECO:0000256" key="11">
    <source>
        <dbReference type="ARBA" id="ARBA00023656"/>
    </source>
</evidence>
<dbReference type="GO" id="GO:0005637">
    <property type="term" value="C:nuclear inner membrane"/>
    <property type="evidence" value="ECO:0007669"/>
    <property type="project" value="EnsemblFungi"/>
</dbReference>
<evidence type="ECO:0000256" key="2">
    <source>
        <dbReference type="ARBA" id="ARBA00009140"/>
    </source>
</evidence>
<dbReference type="GO" id="GO:0005789">
    <property type="term" value="C:endoplasmic reticulum membrane"/>
    <property type="evidence" value="ECO:0007669"/>
    <property type="project" value="UniProtKB-SubCell"/>
</dbReference>
<dbReference type="KEGG" id="tpf:TPHA_0E02030"/>
<dbReference type="FunFam" id="1.20.120.1630:FF:000018">
    <property type="entry name" value="Protein-S-isoprenylcysteine O-methyltransferase"/>
    <property type="match status" value="1"/>
</dbReference>
<keyword evidence="10 12" id="KW-0472">Membrane</keyword>
<name>G8BTR7_TETPH</name>
<reference evidence="13 14" key="1">
    <citation type="journal article" date="2011" name="Proc. Natl. Acad. Sci. U.S.A.">
        <title>Evolutionary erosion of yeast sex chromosomes by mating-type switching accidents.</title>
        <authorList>
            <person name="Gordon J.L."/>
            <person name="Armisen D."/>
            <person name="Proux-Wera E."/>
            <person name="Oheigeartaigh S.S."/>
            <person name="Byrne K.P."/>
            <person name="Wolfe K.H."/>
        </authorList>
    </citation>
    <scope>NUCLEOTIDE SEQUENCE [LARGE SCALE GENOMIC DNA]</scope>
    <source>
        <strain evidence="14">ATCC 24235 / CBS 4417 / NBRC 1672 / NRRL Y-8282 / UCD 70-5</strain>
    </source>
</reference>
<dbReference type="RefSeq" id="XP_003685729.1">
    <property type="nucleotide sequence ID" value="XM_003685681.1"/>
</dbReference>
<dbReference type="AlphaFoldDB" id="G8BTR7"/>
<keyword evidence="6" id="KW-0808">Transferase</keyword>
<evidence type="ECO:0000256" key="5">
    <source>
        <dbReference type="ARBA" id="ARBA00022603"/>
    </source>
</evidence>
<dbReference type="GO" id="GO:0019236">
    <property type="term" value="P:response to pheromone"/>
    <property type="evidence" value="ECO:0007669"/>
    <property type="project" value="UniProtKB-KW"/>
</dbReference>
<dbReference type="Proteomes" id="UP000005666">
    <property type="component" value="Chromosome 5"/>
</dbReference>
<comment type="similarity">
    <text evidence="2 12">Belongs to the class VI-like SAM-binding methyltransferase superfamily. Isoprenylcysteine carboxyl methyltransferase family.</text>
</comment>
<dbReference type="EC" id="2.1.1.100" evidence="3 12"/>
<evidence type="ECO:0000256" key="10">
    <source>
        <dbReference type="ARBA" id="ARBA00023136"/>
    </source>
</evidence>
<dbReference type="HOGENOM" id="CLU_065200_0_2_1"/>
<comment type="catalytic activity">
    <reaction evidence="12">
        <text>[protein]-C-terminal S-[(2E,6E)-farnesyl]-L-cysteine + S-adenosyl-L-methionine = [protein]-C-terminal S-[(2E,6E)-farnesyl]-L-cysteine methyl ester + S-adenosyl-L-homocysteine</text>
        <dbReference type="Rhea" id="RHEA:21672"/>
        <dbReference type="Rhea" id="RHEA-COMP:12125"/>
        <dbReference type="Rhea" id="RHEA-COMP:12126"/>
        <dbReference type="ChEBI" id="CHEBI:57856"/>
        <dbReference type="ChEBI" id="CHEBI:59789"/>
        <dbReference type="ChEBI" id="CHEBI:90510"/>
        <dbReference type="ChEBI" id="CHEBI:90511"/>
        <dbReference type="EC" id="2.1.1.100"/>
    </reaction>
</comment>
<evidence type="ECO:0000256" key="6">
    <source>
        <dbReference type="ARBA" id="ARBA00022679"/>
    </source>
</evidence>
<gene>
    <name evidence="13" type="primary">TPHA0E02030</name>
    <name evidence="13" type="ordered locus">TPHA_0E02030</name>
</gene>
<dbReference type="OrthoDB" id="422086at2759"/>
<protein>
    <recommendedName>
        <fullName evidence="11 12">Protein-S-isoprenylcysteine O-methyltransferase</fullName>
        <ecNumber evidence="3 12">2.1.1.100</ecNumber>
    </recommendedName>
</protein>
<dbReference type="InterPro" id="IPR007269">
    <property type="entry name" value="ICMT_MeTrfase"/>
</dbReference>
<dbReference type="PROSITE" id="PS51564">
    <property type="entry name" value="SAM_ICMT"/>
    <property type="match status" value="1"/>
</dbReference>
<feature type="transmembrane region" description="Helical" evidence="12">
    <location>
        <begin position="29"/>
        <end position="50"/>
    </location>
</feature>
<evidence type="ECO:0000256" key="1">
    <source>
        <dbReference type="ARBA" id="ARBA00004141"/>
    </source>
</evidence>
<keyword evidence="9 12" id="KW-1133">Transmembrane helix</keyword>
<dbReference type="GO" id="GO:0007323">
    <property type="term" value="P:peptide pheromone maturation"/>
    <property type="evidence" value="ECO:0007669"/>
    <property type="project" value="EnsemblFungi"/>
</dbReference>
<dbReference type="Gene3D" id="1.20.120.1630">
    <property type="match status" value="1"/>
</dbReference>
<keyword evidence="7 12" id="KW-0949">S-adenosyl-L-methionine</keyword>
<feature type="transmembrane region" description="Helical" evidence="12">
    <location>
        <begin position="184"/>
        <end position="212"/>
    </location>
</feature>
<dbReference type="GeneID" id="11531487"/>
<dbReference type="eggNOG" id="KOG2628">
    <property type="taxonomic scope" value="Eukaryota"/>
</dbReference>
<dbReference type="InterPro" id="IPR025770">
    <property type="entry name" value="PPMT_MeTrfase"/>
</dbReference>
<evidence type="ECO:0000256" key="7">
    <source>
        <dbReference type="ARBA" id="ARBA00022691"/>
    </source>
</evidence>
<evidence type="ECO:0000256" key="12">
    <source>
        <dbReference type="RuleBase" id="RU362022"/>
    </source>
</evidence>
<evidence type="ECO:0000313" key="13">
    <source>
        <dbReference type="EMBL" id="CCE63295.1"/>
    </source>
</evidence>
<keyword evidence="8 12" id="KW-0812">Transmembrane</keyword>
<dbReference type="PANTHER" id="PTHR12714">
    <property type="entry name" value="PROTEIN-S ISOPRENYLCYSTEINE O-METHYLTRANSFERASE"/>
    <property type="match status" value="1"/>
</dbReference>
<dbReference type="GO" id="GO:0032259">
    <property type="term" value="P:methylation"/>
    <property type="evidence" value="ECO:0007669"/>
    <property type="project" value="UniProtKB-KW"/>
</dbReference>
<proteinExistence type="inferred from homology"/>
<comment type="subcellular location">
    <subcellularLocation>
        <location evidence="12">Endoplasmic reticulum membrane</location>
        <topology evidence="12">Multi-pass membrane protein</topology>
    </subcellularLocation>
    <subcellularLocation>
        <location evidence="1">Membrane</location>
        <topology evidence="1">Multi-pass membrane protein</topology>
    </subcellularLocation>
</comment>
<evidence type="ECO:0000256" key="4">
    <source>
        <dbReference type="ARBA" id="ARBA00022507"/>
    </source>
</evidence>
<evidence type="ECO:0000256" key="9">
    <source>
        <dbReference type="ARBA" id="ARBA00022989"/>
    </source>
</evidence>
<comment type="caution">
    <text evidence="12">Lacks conserved residue(s) required for the propagation of feature annotation.</text>
</comment>